<reference evidence="1" key="1">
    <citation type="submission" date="2021-02" db="EMBL/GenBank/DDBJ databases">
        <authorList>
            <person name="Nowell W R."/>
        </authorList>
    </citation>
    <scope>NUCLEOTIDE SEQUENCE</scope>
</reference>
<comment type="caution">
    <text evidence="1">The sequence shown here is derived from an EMBL/GenBank/DDBJ whole genome shotgun (WGS) entry which is preliminary data.</text>
</comment>
<name>A0A8S3FUF3_9BILA</name>
<feature type="non-terminal residue" evidence="1">
    <location>
        <position position="1"/>
    </location>
</feature>
<accession>A0A8S3FUF3</accession>
<proteinExistence type="predicted"/>
<protein>
    <submittedName>
        <fullName evidence="1">Uncharacterized protein</fullName>
    </submittedName>
</protein>
<dbReference type="Proteomes" id="UP000681967">
    <property type="component" value="Unassembled WGS sequence"/>
</dbReference>
<evidence type="ECO:0000313" key="2">
    <source>
        <dbReference type="Proteomes" id="UP000681967"/>
    </source>
</evidence>
<evidence type="ECO:0000313" key="1">
    <source>
        <dbReference type="EMBL" id="CAF5137185.1"/>
    </source>
</evidence>
<gene>
    <name evidence="1" type="ORF">BYL167_LOCUS69533</name>
</gene>
<dbReference type="AlphaFoldDB" id="A0A8S3FUF3"/>
<sequence length="87" mass="10451">FGNRPPPWNDSSLLEQWHWTRRMLIKDPFDHDELYWVDSESNEDSNVVTKIYLPKTDRLAQLRAQRERLALKKLTRKTKQRTEAVGE</sequence>
<organism evidence="1 2">
    <name type="scientific">Rotaria magnacalcarata</name>
    <dbReference type="NCBI Taxonomy" id="392030"/>
    <lineage>
        <taxon>Eukaryota</taxon>
        <taxon>Metazoa</taxon>
        <taxon>Spiralia</taxon>
        <taxon>Gnathifera</taxon>
        <taxon>Rotifera</taxon>
        <taxon>Eurotatoria</taxon>
        <taxon>Bdelloidea</taxon>
        <taxon>Philodinida</taxon>
        <taxon>Philodinidae</taxon>
        <taxon>Rotaria</taxon>
    </lineage>
</organism>
<dbReference type="EMBL" id="CAJOBH010250526">
    <property type="protein sequence ID" value="CAF5137185.1"/>
    <property type="molecule type" value="Genomic_DNA"/>
</dbReference>